<feature type="chain" id="PRO_5002694426" evidence="5">
    <location>
        <begin position="18"/>
        <end position="426"/>
    </location>
</feature>
<reference evidence="7 8" key="1">
    <citation type="journal article" date="2010" name="J. Bacteriol.">
        <title>Genome sequence of Lentisphaera araneosa HTCC2155T, the type species of the order Lentisphaerales in the phylum Lentisphaerae.</title>
        <authorList>
            <person name="Thrash J.C."/>
            <person name="Cho J.C."/>
            <person name="Vergin K.L."/>
            <person name="Morris R.M."/>
            <person name="Giovannoni S.J."/>
        </authorList>
    </citation>
    <scope>NUCLEOTIDE SEQUENCE [LARGE SCALE GENOMIC DNA]</scope>
    <source>
        <strain evidence="7 8">HTCC2155</strain>
    </source>
</reference>
<dbReference type="Proteomes" id="UP000004947">
    <property type="component" value="Unassembled WGS sequence"/>
</dbReference>
<dbReference type="AlphaFoldDB" id="A6DJ29"/>
<keyword evidence="2" id="KW-0479">Metal-binding</keyword>
<dbReference type="Gene3D" id="3.40.720.10">
    <property type="entry name" value="Alkaline Phosphatase, subunit A"/>
    <property type="match status" value="1"/>
</dbReference>
<dbReference type="STRING" id="313628.LNTAR_11131"/>
<evidence type="ECO:0000256" key="3">
    <source>
        <dbReference type="ARBA" id="ARBA00022801"/>
    </source>
</evidence>
<gene>
    <name evidence="7" type="ORF">LNTAR_11131</name>
</gene>
<dbReference type="RefSeq" id="WP_007277905.1">
    <property type="nucleotide sequence ID" value="NZ_ABCK01000005.1"/>
</dbReference>
<dbReference type="InterPro" id="IPR000917">
    <property type="entry name" value="Sulfatase_N"/>
</dbReference>
<dbReference type="InterPro" id="IPR050738">
    <property type="entry name" value="Sulfatase"/>
</dbReference>
<dbReference type="PANTHER" id="PTHR42693">
    <property type="entry name" value="ARYLSULFATASE FAMILY MEMBER"/>
    <property type="match status" value="1"/>
</dbReference>
<keyword evidence="5" id="KW-0732">Signal</keyword>
<dbReference type="InterPro" id="IPR024607">
    <property type="entry name" value="Sulfatase_CS"/>
</dbReference>
<accession>A6DJ29</accession>
<feature type="domain" description="Sulfatase N-terminal" evidence="6">
    <location>
        <begin position="21"/>
        <end position="322"/>
    </location>
</feature>
<dbReference type="Gene3D" id="3.30.1120.10">
    <property type="match status" value="1"/>
</dbReference>
<feature type="signal peptide" evidence="5">
    <location>
        <begin position="1"/>
        <end position="17"/>
    </location>
</feature>
<organism evidence="7 8">
    <name type="scientific">Lentisphaera araneosa HTCC2155</name>
    <dbReference type="NCBI Taxonomy" id="313628"/>
    <lineage>
        <taxon>Bacteria</taxon>
        <taxon>Pseudomonadati</taxon>
        <taxon>Lentisphaerota</taxon>
        <taxon>Lentisphaeria</taxon>
        <taxon>Lentisphaerales</taxon>
        <taxon>Lentisphaeraceae</taxon>
        <taxon>Lentisphaera</taxon>
    </lineage>
</organism>
<proteinExistence type="inferred from homology"/>
<evidence type="ECO:0000313" key="7">
    <source>
        <dbReference type="EMBL" id="EDM28465.1"/>
    </source>
</evidence>
<keyword evidence="4" id="KW-0106">Calcium</keyword>
<evidence type="ECO:0000259" key="6">
    <source>
        <dbReference type="Pfam" id="PF00884"/>
    </source>
</evidence>
<dbReference type="EMBL" id="ABCK01000005">
    <property type="protein sequence ID" value="EDM28465.1"/>
    <property type="molecule type" value="Genomic_DNA"/>
</dbReference>
<sequence length="426" mass="46975">MLKKLLFFFFMLGAAQAAEPPNIVLIMTDDQGWGQVGYYDHPVLKTPNLDAMAKNGLRLDRFYAGAPVCSPTRASVLTGRTNMRTGVSTHGYALRLQEKSLATALKKAGYTTGHFGKWHLNALRGPGIPILGDDPWSPGAFGFETWLTVSNFFDIDPYMSRNGEFEDFKGDSSEVIVRESLKFIAEAAKNKKTFLAVIWDGSPHYPFIAKNEDKKAFAHLNPMSQNLHGELVAFDRSVGELRKGLRDLNVADNTIVWFCSDNGGLEVKPSSVGGLRGKKGDFYEGGIRVPGIIEWPAKITPRVTKVPAVTMDIFPTLVDLLDLPEDSMLETVDGISLKNLIQGSDAKRDKMIPFAMGKKGALIDNDYKLLSVKKGKFELYNLADDHAEAKDLSSSNPEVFAKMKQAFLAIQASIQESQNGKDYPSI</sequence>
<name>A6DJ29_9BACT</name>
<comment type="similarity">
    <text evidence="1">Belongs to the sulfatase family.</text>
</comment>
<evidence type="ECO:0000256" key="2">
    <source>
        <dbReference type="ARBA" id="ARBA00022723"/>
    </source>
</evidence>
<protein>
    <submittedName>
        <fullName evidence="7">N-acetylgalactosamine 6-sulfate sulfatase (GALNS)</fullName>
    </submittedName>
</protein>
<evidence type="ECO:0000256" key="5">
    <source>
        <dbReference type="SAM" id="SignalP"/>
    </source>
</evidence>
<keyword evidence="8" id="KW-1185">Reference proteome</keyword>
<dbReference type="eggNOG" id="COG3119">
    <property type="taxonomic scope" value="Bacteria"/>
</dbReference>
<dbReference type="Pfam" id="PF00884">
    <property type="entry name" value="Sulfatase"/>
    <property type="match status" value="1"/>
</dbReference>
<evidence type="ECO:0000256" key="4">
    <source>
        <dbReference type="ARBA" id="ARBA00022837"/>
    </source>
</evidence>
<evidence type="ECO:0000256" key="1">
    <source>
        <dbReference type="ARBA" id="ARBA00008779"/>
    </source>
</evidence>
<evidence type="ECO:0000313" key="8">
    <source>
        <dbReference type="Proteomes" id="UP000004947"/>
    </source>
</evidence>
<dbReference type="GO" id="GO:0004065">
    <property type="term" value="F:arylsulfatase activity"/>
    <property type="evidence" value="ECO:0007669"/>
    <property type="project" value="TreeGrafter"/>
</dbReference>
<dbReference type="PANTHER" id="PTHR42693:SF53">
    <property type="entry name" value="ENDO-4-O-SULFATASE"/>
    <property type="match status" value="1"/>
</dbReference>
<dbReference type="SUPFAM" id="SSF53649">
    <property type="entry name" value="Alkaline phosphatase-like"/>
    <property type="match status" value="1"/>
</dbReference>
<dbReference type="OrthoDB" id="9783154at2"/>
<comment type="caution">
    <text evidence="7">The sequence shown here is derived from an EMBL/GenBank/DDBJ whole genome shotgun (WGS) entry which is preliminary data.</text>
</comment>
<dbReference type="GO" id="GO:0046872">
    <property type="term" value="F:metal ion binding"/>
    <property type="evidence" value="ECO:0007669"/>
    <property type="project" value="UniProtKB-KW"/>
</dbReference>
<dbReference type="InterPro" id="IPR017850">
    <property type="entry name" value="Alkaline_phosphatase_core_sf"/>
</dbReference>
<keyword evidence="3" id="KW-0378">Hydrolase</keyword>
<dbReference type="PROSITE" id="PS00523">
    <property type="entry name" value="SULFATASE_1"/>
    <property type="match status" value="1"/>
</dbReference>